<evidence type="ECO:0000313" key="8">
    <source>
        <dbReference type="EMBL" id="SPQ02104.1"/>
    </source>
</evidence>
<dbReference type="EMBL" id="OUUY01000141">
    <property type="protein sequence ID" value="SPQ02104.1"/>
    <property type="molecule type" value="Genomic_DNA"/>
</dbReference>
<evidence type="ECO:0000256" key="2">
    <source>
        <dbReference type="ARBA" id="ARBA00022617"/>
    </source>
</evidence>
<evidence type="ECO:0000256" key="6">
    <source>
        <dbReference type="PROSITE-ProRule" id="PRU00433"/>
    </source>
</evidence>
<dbReference type="InterPro" id="IPR051811">
    <property type="entry name" value="Cytochrome_c550/c551-like"/>
</dbReference>
<feature type="domain" description="Cytochrome c" evidence="7">
    <location>
        <begin position="41"/>
        <end position="121"/>
    </location>
</feature>
<dbReference type="PROSITE" id="PS51007">
    <property type="entry name" value="CYTC"/>
    <property type="match status" value="2"/>
</dbReference>
<name>A0A2U3QL21_9BACT</name>
<protein>
    <submittedName>
        <fullName evidence="8">Nitric oxide reductase subunit C (Modular protein)(NorC)</fullName>
        <ecNumber evidence="8">1.7.2.5</ecNumber>
    </submittedName>
</protein>
<dbReference type="PANTHER" id="PTHR37823">
    <property type="entry name" value="CYTOCHROME C-553-LIKE"/>
    <property type="match status" value="1"/>
</dbReference>
<dbReference type="GO" id="GO:0009055">
    <property type="term" value="F:electron transfer activity"/>
    <property type="evidence" value="ECO:0007669"/>
    <property type="project" value="InterPro"/>
</dbReference>
<keyword evidence="9" id="KW-1185">Reference proteome</keyword>
<evidence type="ECO:0000259" key="7">
    <source>
        <dbReference type="PROSITE" id="PS51007"/>
    </source>
</evidence>
<keyword evidence="3 6" id="KW-0479">Metal-binding</keyword>
<reference evidence="9" key="1">
    <citation type="submission" date="2018-03" db="EMBL/GenBank/DDBJ databases">
        <authorList>
            <person name="Zecchin S."/>
        </authorList>
    </citation>
    <scope>NUCLEOTIDE SEQUENCE [LARGE SCALE GENOMIC DNA]</scope>
</reference>
<keyword evidence="8" id="KW-0560">Oxidoreductase</keyword>
<organism evidence="8 9">
    <name type="scientific">Candidatus Sulfobium mesophilum</name>
    <dbReference type="NCBI Taxonomy" id="2016548"/>
    <lineage>
        <taxon>Bacteria</taxon>
        <taxon>Pseudomonadati</taxon>
        <taxon>Nitrospirota</taxon>
        <taxon>Nitrospiria</taxon>
        <taxon>Nitrospirales</taxon>
        <taxon>Nitrospiraceae</taxon>
        <taxon>Candidatus Sulfobium</taxon>
    </lineage>
</organism>
<keyword evidence="4" id="KW-0249">Electron transport</keyword>
<dbReference type="InterPro" id="IPR009056">
    <property type="entry name" value="Cyt_c-like_dom"/>
</dbReference>
<dbReference type="AlphaFoldDB" id="A0A2U3QL21"/>
<accession>A0A2U3QL21</accession>
<dbReference type="GO" id="GO:0016966">
    <property type="term" value="F:nitric oxide reductase activity"/>
    <property type="evidence" value="ECO:0007669"/>
    <property type="project" value="UniProtKB-EC"/>
</dbReference>
<dbReference type="Proteomes" id="UP000245125">
    <property type="component" value="Unassembled WGS sequence"/>
</dbReference>
<feature type="domain" description="Cytochrome c" evidence="7">
    <location>
        <begin position="143"/>
        <end position="223"/>
    </location>
</feature>
<dbReference type="EC" id="1.7.2.5" evidence="8"/>
<sequence length="223" mass="24383">MSNKAARNLFIFGSLFFFVIFLGMTYDTLGNLDKRAPEITDEVDAGKHVWHKYDCIGCHTIFGNGSYFAPELAKITEKKPKGYLKKFLMDPKAVNPAAAMPKFGITADEADKLLAFLDWSSKVDTNGWPPKPILAVAAGVAGQELSAGEKVYRAHGCSDCHIISGIGGTSGPDLTHVGAKRDRAWLIGHFKDPDDYVKDSAMPKVEAPEADIEKLADYMLTLK</sequence>
<proteinExistence type="predicted"/>
<dbReference type="Gene3D" id="1.10.760.10">
    <property type="entry name" value="Cytochrome c-like domain"/>
    <property type="match status" value="2"/>
</dbReference>
<dbReference type="GO" id="GO:0020037">
    <property type="term" value="F:heme binding"/>
    <property type="evidence" value="ECO:0007669"/>
    <property type="project" value="InterPro"/>
</dbReference>
<dbReference type="OrthoDB" id="9809720at2"/>
<evidence type="ECO:0000256" key="1">
    <source>
        <dbReference type="ARBA" id="ARBA00022448"/>
    </source>
</evidence>
<dbReference type="GO" id="GO:0046872">
    <property type="term" value="F:metal ion binding"/>
    <property type="evidence" value="ECO:0007669"/>
    <property type="project" value="UniProtKB-KW"/>
</dbReference>
<dbReference type="PANTHER" id="PTHR37823:SF1">
    <property type="entry name" value="CYTOCHROME C-553-LIKE"/>
    <property type="match status" value="1"/>
</dbReference>
<dbReference type="Pfam" id="PF00034">
    <property type="entry name" value="Cytochrom_C"/>
    <property type="match status" value="2"/>
</dbReference>
<gene>
    <name evidence="8" type="ORF">NBG4_90048</name>
</gene>
<keyword evidence="2 6" id="KW-0349">Heme</keyword>
<evidence type="ECO:0000256" key="4">
    <source>
        <dbReference type="ARBA" id="ARBA00022982"/>
    </source>
</evidence>
<dbReference type="SUPFAM" id="SSF46626">
    <property type="entry name" value="Cytochrome c"/>
    <property type="match status" value="2"/>
</dbReference>
<evidence type="ECO:0000313" key="9">
    <source>
        <dbReference type="Proteomes" id="UP000245125"/>
    </source>
</evidence>
<keyword evidence="1" id="KW-0813">Transport</keyword>
<evidence type="ECO:0000256" key="5">
    <source>
        <dbReference type="ARBA" id="ARBA00023004"/>
    </source>
</evidence>
<dbReference type="InterPro" id="IPR036909">
    <property type="entry name" value="Cyt_c-like_dom_sf"/>
</dbReference>
<keyword evidence="5 6" id="KW-0408">Iron</keyword>
<evidence type="ECO:0000256" key="3">
    <source>
        <dbReference type="ARBA" id="ARBA00022723"/>
    </source>
</evidence>